<dbReference type="PANTHER" id="PTHR43821:SF1">
    <property type="entry name" value="NAD(P)H NITROREDUCTASE YDJA-RELATED"/>
    <property type="match status" value="1"/>
</dbReference>
<comment type="similarity">
    <text evidence="2">Belongs to the nitroreductase family.</text>
</comment>
<evidence type="ECO:0000256" key="4">
    <source>
        <dbReference type="ARBA" id="ARBA00022643"/>
    </source>
</evidence>
<evidence type="ECO:0000256" key="3">
    <source>
        <dbReference type="ARBA" id="ARBA00022630"/>
    </source>
</evidence>
<keyword evidence="3" id="KW-0285">Flavoprotein</keyword>
<reference evidence="9" key="1">
    <citation type="submission" date="2009-09" db="EMBL/GenBank/DDBJ databases">
        <authorList>
            <person name="Beloqi A."/>
            <person name="Nechitaylo T.Y."/>
            <person name="Lopez-Cortes N."/>
            <person name="Vietes M."/>
            <person name="Polaina J."/>
            <person name="Strittmatter A."/>
            <person name="Reva O."/>
            <person name="Waliczek A."/>
            <person name="Golyshina O.V."/>
            <person name="Ferrer M."/>
            <person name="Golyshin P.N."/>
        </authorList>
    </citation>
    <scope>NUCLEOTIDE SEQUENCE</scope>
</reference>
<protein>
    <submittedName>
        <fullName evidence="9">AoxC arsenite oxidase</fullName>
    </submittedName>
</protein>
<comment type="cofactor">
    <cofactor evidence="1">
        <name>FMN</name>
        <dbReference type="ChEBI" id="CHEBI:58210"/>
    </cofactor>
</comment>
<evidence type="ECO:0000256" key="1">
    <source>
        <dbReference type="ARBA" id="ARBA00001917"/>
    </source>
</evidence>
<dbReference type="InterPro" id="IPR000415">
    <property type="entry name" value="Nitroreductase-like"/>
</dbReference>
<keyword evidence="4" id="KW-0288">FMN</keyword>
<evidence type="ECO:0000313" key="9">
    <source>
        <dbReference type="EMBL" id="ACY24664.1"/>
    </source>
</evidence>
<feature type="domain" description="Nitroreductase" evidence="8">
    <location>
        <begin position="36"/>
        <end position="183"/>
    </location>
</feature>
<dbReference type="AlphaFoldDB" id="D8VMM9"/>
<dbReference type="InterPro" id="IPR029479">
    <property type="entry name" value="Nitroreductase"/>
</dbReference>
<dbReference type="Pfam" id="PF00881">
    <property type="entry name" value="Nitroreductase"/>
    <property type="match status" value="1"/>
</dbReference>
<name>D8VMM9_9ZZZZ</name>
<dbReference type="CDD" id="cd02135">
    <property type="entry name" value="YdjA-like"/>
    <property type="match status" value="1"/>
</dbReference>
<keyword evidence="5" id="KW-0521">NADP</keyword>
<evidence type="ECO:0000256" key="6">
    <source>
        <dbReference type="ARBA" id="ARBA00023002"/>
    </source>
</evidence>
<evidence type="ECO:0000256" key="2">
    <source>
        <dbReference type="ARBA" id="ARBA00007118"/>
    </source>
</evidence>
<evidence type="ECO:0000256" key="7">
    <source>
        <dbReference type="ARBA" id="ARBA00023027"/>
    </source>
</evidence>
<evidence type="ECO:0000256" key="5">
    <source>
        <dbReference type="ARBA" id="ARBA00022857"/>
    </source>
</evidence>
<dbReference type="EMBL" id="GQ996408">
    <property type="protein sequence ID" value="ACY24664.1"/>
    <property type="molecule type" value="Genomic_DNA"/>
</dbReference>
<dbReference type="InterPro" id="IPR026021">
    <property type="entry name" value="YdjA-like"/>
</dbReference>
<dbReference type="GO" id="GO:0016491">
    <property type="term" value="F:oxidoreductase activity"/>
    <property type="evidence" value="ECO:0007669"/>
    <property type="project" value="UniProtKB-KW"/>
</dbReference>
<organism evidence="9">
    <name type="scientific">uncultured organism</name>
    <dbReference type="NCBI Taxonomy" id="155900"/>
    <lineage>
        <taxon>unclassified sequences</taxon>
        <taxon>environmental samples</taxon>
    </lineage>
</organism>
<keyword evidence="7" id="KW-0520">NAD</keyword>
<evidence type="ECO:0000259" key="8">
    <source>
        <dbReference type="Pfam" id="PF00881"/>
    </source>
</evidence>
<reference evidence="9" key="2">
    <citation type="journal article" date="2010" name="Appl. Environ. Microbiol.">
        <title>Diversity of glycosyl hydrolases from cellulose-depleting communities enriched from casts of two earthworm species.</title>
        <authorList>
            <person name="Beloqui A."/>
            <person name="Nechitaylo T.Y."/>
            <person name="Lopez-Cortes N."/>
            <person name="Ghazi A."/>
            <person name="Guazzaroni M.E."/>
            <person name="Polaina J."/>
            <person name="Strittmatter A.W."/>
            <person name="Reva O."/>
            <person name="Waliczek A."/>
            <person name="Yakimov M.M."/>
            <person name="Golyshina O.V."/>
            <person name="Ferrer M."/>
            <person name="Golyshin P.N."/>
        </authorList>
    </citation>
    <scope>NUCLEOTIDE SEQUENCE</scope>
</reference>
<dbReference type="PANTHER" id="PTHR43821">
    <property type="entry name" value="NAD(P)H NITROREDUCTASE YDJA-RELATED"/>
    <property type="match status" value="1"/>
</dbReference>
<accession>D8VMM9</accession>
<dbReference type="Gene3D" id="3.40.109.10">
    <property type="entry name" value="NADH Oxidase"/>
    <property type="match status" value="1"/>
</dbReference>
<sequence length="204" mass="21937">MKAWPKDSRWWLLFLRSMSIPAALQTLLSRYSLGVKHLVDPAPDAAALQQMAAATLRAPDHGDLVPFRLAVVQGEARARLADLFANHALARGKDAEGIAMERERALRAPLTVAVVARIDLGHPVVPAHEQWMAVGGAVANFLNAAHALGFAGKMLSGDKARSPQLISAFCAPGETLVGWVVLGTPARPPRGDARKDNSQVLSYW</sequence>
<dbReference type="PIRSF" id="PIRSF000232">
    <property type="entry name" value="YdjA"/>
    <property type="match status" value="1"/>
</dbReference>
<dbReference type="InterPro" id="IPR052530">
    <property type="entry name" value="NAD(P)H_nitroreductase"/>
</dbReference>
<dbReference type="SUPFAM" id="SSF55469">
    <property type="entry name" value="FMN-dependent nitroreductase-like"/>
    <property type="match status" value="1"/>
</dbReference>
<keyword evidence="6" id="KW-0560">Oxidoreductase</keyword>
<proteinExistence type="inferred from homology"/>